<organism evidence="10 11">
    <name type="scientific">Reichenbachiella agariperforans</name>
    <dbReference type="NCBI Taxonomy" id="156994"/>
    <lineage>
        <taxon>Bacteria</taxon>
        <taxon>Pseudomonadati</taxon>
        <taxon>Bacteroidota</taxon>
        <taxon>Cytophagia</taxon>
        <taxon>Cytophagales</taxon>
        <taxon>Reichenbachiellaceae</taxon>
        <taxon>Reichenbachiella</taxon>
    </lineage>
</organism>
<dbReference type="PANTHER" id="PTHR39289:SF1">
    <property type="entry name" value="L-ECTOINE SYNTHASE"/>
    <property type="match status" value="1"/>
</dbReference>
<evidence type="ECO:0000256" key="1">
    <source>
        <dbReference type="ARBA" id="ARBA00005181"/>
    </source>
</evidence>
<evidence type="ECO:0000256" key="7">
    <source>
        <dbReference type="ARBA" id="ARBA00048714"/>
    </source>
</evidence>
<evidence type="ECO:0000256" key="5">
    <source>
        <dbReference type="ARBA" id="ARBA00023239"/>
    </source>
</evidence>
<dbReference type="UniPathway" id="UPA00067">
    <property type="reaction ID" value="UER00123"/>
</dbReference>
<evidence type="ECO:0000256" key="4">
    <source>
        <dbReference type="ARBA" id="ARBA00019707"/>
    </source>
</evidence>
<dbReference type="EMBL" id="FRAA01000002">
    <property type="protein sequence ID" value="SHK04853.1"/>
    <property type="molecule type" value="Genomic_DNA"/>
</dbReference>
<feature type="region of interest" description="Disordered" evidence="9">
    <location>
        <begin position="113"/>
        <end position="133"/>
    </location>
</feature>
<keyword evidence="11" id="KW-1185">Reference proteome</keyword>
<sequence>MIVRTLEEIQASGNEVKSDGWTSRRYLLKKDKMGFSFHETIIEEGAKLEMHYKNHFEAVYCVKGEGKITALASGESWDIKPGTMYALNENDKHILEGISEMTVMCVFNPPVTGQEKHNPDGSYSIVEEDEVLN</sequence>
<protein>
    <recommendedName>
        <fullName evidence="4 8">L-ectoine synthase</fullName>
        <ecNumber evidence="3 8">4.2.1.108</ecNumber>
    </recommendedName>
    <alternativeName>
        <fullName evidence="6 8">N-acetyldiaminobutyrate dehydratase</fullName>
    </alternativeName>
</protein>
<dbReference type="HAMAP" id="MF_01255">
    <property type="entry name" value="Ectoine_synth"/>
    <property type="match status" value="1"/>
</dbReference>
<evidence type="ECO:0000256" key="6">
    <source>
        <dbReference type="ARBA" id="ARBA00033271"/>
    </source>
</evidence>
<dbReference type="EC" id="4.2.1.108" evidence="3 8"/>
<dbReference type="SUPFAM" id="SSF51182">
    <property type="entry name" value="RmlC-like cupins"/>
    <property type="match status" value="1"/>
</dbReference>
<reference evidence="11" key="1">
    <citation type="submission" date="2016-11" db="EMBL/GenBank/DDBJ databases">
        <authorList>
            <person name="Varghese N."/>
            <person name="Submissions S."/>
        </authorList>
    </citation>
    <scope>NUCLEOTIDE SEQUENCE [LARGE SCALE GENOMIC DNA]</scope>
    <source>
        <strain evidence="11">DSM 26134</strain>
    </source>
</reference>
<comment type="pathway">
    <text evidence="1 8">Amine and polyamine biosynthesis; ectoine biosynthesis; L-ectoine from L-aspartate 4-semialdehyde: step 3/3.</text>
</comment>
<dbReference type="CDD" id="cd06978">
    <property type="entry name" value="cupin_EctC"/>
    <property type="match status" value="1"/>
</dbReference>
<dbReference type="InterPro" id="IPR014710">
    <property type="entry name" value="RmlC-like_jellyroll"/>
</dbReference>
<dbReference type="PANTHER" id="PTHR39289">
    <property type="match status" value="1"/>
</dbReference>
<name>A0A1M6PA79_REIAG</name>
<dbReference type="AlphaFoldDB" id="A0A1M6PA79"/>
<dbReference type="GO" id="GO:0019491">
    <property type="term" value="P:ectoine biosynthetic process"/>
    <property type="evidence" value="ECO:0007669"/>
    <property type="project" value="UniProtKB-UniRule"/>
</dbReference>
<evidence type="ECO:0000256" key="8">
    <source>
        <dbReference type="HAMAP-Rule" id="MF_01255"/>
    </source>
</evidence>
<dbReference type="RefSeq" id="WP_073121733.1">
    <property type="nucleotide sequence ID" value="NZ_FRAA01000002.1"/>
</dbReference>
<keyword evidence="5 8" id="KW-0456">Lyase</keyword>
<dbReference type="Proteomes" id="UP000184474">
    <property type="component" value="Unassembled WGS sequence"/>
</dbReference>
<dbReference type="GO" id="GO:0033990">
    <property type="term" value="F:ectoine synthase activity"/>
    <property type="evidence" value="ECO:0007669"/>
    <property type="project" value="UniProtKB-EC"/>
</dbReference>
<gene>
    <name evidence="8" type="primary">ectC</name>
    <name evidence="10" type="ORF">SAMN04488028_102613</name>
</gene>
<dbReference type="Pfam" id="PF06339">
    <property type="entry name" value="Ectoine_synth"/>
    <property type="match status" value="1"/>
</dbReference>
<dbReference type="InterPro" id="IPR010462">
    <property type="entry name" value="Ectoine_synth"/>
</dbReference>
<dbReference type="InterPro" id="IPR011051">
    <property type="entry name" value="RmlC_Cupin_sf"/>
</dbReference>
<evidence type="ECO:0000256" key="3">
    <source>
        <dbReference type="ARBA" id="ARBA00013192"/>
    </source>
</evidence>
<accession>A0A1M6PA79</accession>
<proteinExistence type="inferred from homology"/>
<evidence type="ECO:0000256" key="2">
    <source>
        <dbReference type="ARBA" id="ARBA00009637"/>
    </source>
</evidence>
<evidence type="ECO:0000313" key="10">
    <source>
        <dbReference type="EMBL" id="SHK04853.1"/>
    </source>
</evidence>
<evidence type="ECO:0000256" key="9">
    <source>
        <dbReference type="SAM" id="MobiDB-lite"/>
    </source>
</evidence>
<evidence type="ECO:0000313" key="11">
    <source>
        <dbReference type="Proteomes" id="UP000184474"/>
    </source>
</evidence>
<comment type="similarity">
    <text evidence="2 8">Belongs to the ectoine synthase family.</text>
</comment>
<comment type="catalytic activity">
    <reaction evidence="7 8">
        <text>(2S)-4-acetamido-2-aminobutanoate = L-ectoine + H2O</text>
        <dbReference type="Rhea" id="RHEA:17281"/>
        <dbReference type="ChEBI" id="CHEBI:15377"/>
        <dbReference type="ChEBI" id="CHEBI:58515"/>
        <dbReference type="ChEBI" id="CHEBI:58929"/>
        <dbReference type="EC" id="4.2.1.108"/>
    </reaction>
</comment>
<comment type="function">
    <text evidence="8">Catalyzes the circularization of gamma-N-acetyl-alpha,gamma-diaminobutyric acid (ADABA) to ectoine (1,4,5,6-tetrahydro-2-methyl-4-pyrimidine carboxylic acid), which is an excellent osmoprotectant.</text>
</comment>
<dbReference type="STRING" id="156994.SAMN04488028_102613"/>
<dbReference type="NCBIfam" id="NF009806">
    <property type="entry name" value="PRK13290.1"/>
    <property type="match status" value="1"/>
</dbReference>
<dbReference type="Gene3D" id="2.60.120.10">
    <property type="entry name" value="Jelly Rolls"/>
    <property type="match status" value="1"/>
</dbReference>